<dbReference type="AlphaFoldDB" id="A0A9N7VXP1"/>
<reference evidence="13" key="1">
    <citation type="submission" date="2020-03" db="EMBL/GenBank/DDBJ databases">
        <authorList>
            <person name="Weist P."/>
        </authorList>
    </citation>
    <scope>NUCLEOTIDE SEQUENCE</scope>
</reference>
<dbReference type="InterPro" id="IPR039724">
    <property type="entry name" value="WDR91"/>
</dbReference>
<dbReference type="FunFam" id="2.130.10.10:FF:001230">
    <property type="entry name" value="WD repeat-containing protein 91"/>
    <property type="match status" value="1"/>
</dbReference>
<feature type="compositionally biased region" description="Gly residues" evidence="11">
    <location>
        <begin position="904"/>
        <end position="915"/>
    </location>
</feature>
<organism evidence="13 14">
    <name type="scientific">Pleuronectes platessa</name>
    <name type="common">European plaice</name>
    <dbReference type="NCBI Taxonomy" id="8262"/>
    <lineage>
        <taxon>Eukaryota</taxon>
        <taxon>Metazoa</taxon>
        <taxon>Chordata</taxon>
        <taxon>Craniata</taxon>
        <taxon>Vertebrata</taxon>
        <taxon>Euteleostomi</taxon>
        <taxon>Actinopterygii</taxon>
        <taxon>Neopterygii</taxon>
        <taxon>Teleostei</taxon>
        <taxon>Neoteleostei</taxon>
        <taxon>Acanthomorphata</taxon>
        <taxon>Carangaria</taxon>
        <taxon>Pleuronectiformes</taxon>
        <taxon>Pleuronectoidei</taxon>
        <taxon>Pleuronectidae</taxon>
        <taxon>Pleuronectes</taxon>
    </lineage>
</organism>
<evidence type="ECO:0000256" key="11">
    <source>
        <dbReference type="SAM" id="MobiDB-lite"/>
    </source>
</evidence>
<comment type="similarity">
    <text evidence="3">Belongs to the WD repeat WDR91 family.</text>
</comment>
<evidence type="ECO:0000256" key="7">
    <source>
        <dbReference type="ARBA" id="ARBA00022753"/>
    </source>
</evidence>
<dbReference type="GO" id="GO:0045022">
    <property type="term" value="P:early endosome to late endosome transport"/>
    <property type="evidence" value="ECO:0007669"/>
    <property type="project" value="InterPro"/>
</dbReference>
<feature type="compositionally biased region" description="Polar residues" evidence="11">
    <location>
        <begin position="353"/>
        <end position="362"/>
    </location>
</feature>
<evidence type="ECO:0000259" key="12">
    <source>
        <dbReference type="Pfam" id="PF23138"/>
    </source>
</evidence>
<dbReference type="GO" id="GO:0031902">
    <property type="term" value="C:late endosome membrane"/>
    <property type="evidence" value="ECO:0007669"/>
    <property type="project" value="UniProtKB-SubCell"/>
</dbReference>
<dbReference type="EMBL" id="CADEAL010004345">
    <property type="protein sequence ID" value="CAB1457490.1"/>
    <property type="molecule type" value="Genomic_DNA"/>
</dbReference>
<proteinExistence type="inferred from homology"/>
<dbReference type="Proteomes" id="UP001153269">
    <property type="component" value="Unassembled WGS sequence"/>
</dbReference>
<dbReference type="GO" id="GO:0051898">
    <property type="term" value="P:negative regulation of phosphatidylinositol 3-kinase/protein kinase B signal transduction"/>
    <property type="evidence" value="ECO:0007669"/>
    <property type="project" value="InterPro"/>
</dbReference>
<feature type="domain" description="ARMC9 CTLH-like" evidence="12">
    <location>
        <begin position="564"/>
        <end position="686"/>
    </location>
</feature>
<dbReference type="InterPro" id="IPR001680">
    <property type="entry name" value="WD40_rpt"/>
</dbReference>
<feature type="region of interest" description="Disordered" evidence="11">
    <location>
        <begin position="191"/>
        <end position="214"/>
    </location>
</feature>
<dbReference type="GO" id="GO:0141039">
    <property type="term" value="F:phosphatidylinositol 3-kinase inhibitor activity"/>
    <property type="evidence" value="ECO:0007669"/>
    <property type="project" value="InterPro"/>
</dbReference>
<dbReference type="Gene3D" id="2.130.10.10">
    <property type="entry name" value="YVTN repeat-like/Quinoprotein amine dehydrogenase"/>
    <property type="match status" value="2"/>
</dbReference>
<name>A0A9N7VXP1_PLEPL</name>
<dbReference type="PROSITE" id="PS50082">
    <property type="entry name" value="WD_REPEATS_2"/>
    <property type="match status" value="2"/>
</dbReference>
<comment type="subcellular location">
    <subcellularLocation>
        <location evidence="1">Early endosome membrane</location>
        <topology evidence="1">Peripheral membrane protein</topology>
    </subcellularLocation>
    <subcellularLocation>
        <location evidence="2">Late endosome membrane</location>
    </subcellularLocation>
</comment>
<dbReference type="InterPro" id="IPR056327">
    <property type="entry name" value="ARMC9_CTLH-like_dom"/>
</dbReference>
<dbReference type="SUPFAM" id="SSF50978">
    <property type="entry name" value="WD40 repeat-like"/>
    <property type="match status" value="1"/>
</dbReference>
<feature type="region of interest" description="Disordered" evidence="11">
    <location>
        <begin position="416"/>
        <end position="440"/>
    </location>
</feature>
<evidence type="ECO:0000256" key="8">
    <source>
        <dbReference type="ARBA" id="ARBA00023054"/>
    </source>
</evidence>
<dbReference type="InterPro" id="IPR036322">
    <property type="entry name" value="WD40_repeat_dom_sf"/>
</dbReference>
<dbReference type="Pfam" id="PF00400">
    <property type="entry name" value="WD40"/>
    <property type="match status" value="3"/>
</dbReference>
<dbReference type="GO" id="GO:0031901">
    <property type="term" value="C:early endosome membrane"/>
    <property type="evidence" value="ECO:0007669"/>
    <property type="project" value="UniProtKB-SubCell"/>
</dbReference>
<feature type="region of interest" description="Disordered" evidence="11">
    <location>
        <begin position="353"/>
        <end position="395"/>
    </location>
</feature>
<feature type="compositionally biased region" description="Basic and acidic residues" evidence="11">
    <location>
        <begin position="821"/>
        <end position="833"/>
    </location>
</feature>
<evidence type="ECO:0000256" key="10">
    <source>
        <dbReference type="PROSITE-ProRule" id="PRU00221"/>
    </source>
</evidence>
<evidence type="ECO:0000256" key="9">
    <source>
        <dbReference type="ARBA" id="ARBA00023136"/>
    </source>
</evidence>
<feature type="compositionally biased region" description="Basic and acidic residues" evidence="11">
    <location>
        <begin position="860"/>
        <end position="879"/>
    </location>
</feature>
<gene>
    <name evidence="13" type="ORF">PLEPLA_LOCUS45314</name>
</gene>
<feature type="region of interest" description="Disordered" evidence="11">
    <location>
        <begin position="786"/>
        <end position="916"/>
    </location>
</feature>
<evidence type="ECO:0000256" key="4">
    <source>
        <dbReference type="ARBA" id="ARBA00021116"/>
    </source>
</evidence>
<keyword evidence="6" id="KW-0677">Repeat</keyword>
<evidence type="ECO:0000256" key="5">
    <source>
        <dbReference type="ARBA" id="ARBA00022574"/>
    </source>
</evidence>
<dbReference type="Pfam" id="PF23138">
    <property type="entry name" value="CTLH_Armc9"/>
    <property type="match status" value="1"/>
</dbReference>
<dbReference type="PANTHER" id="PTHR13083">
    <property type="entry name" value="WD REPEAT-CONTAINING PROTEIN 91"/>
    <property type="match status" value="1"/>
</dbReference>
<dbReference type="SMART" id="SM00320">
    <property type="entry name" value="WD40"/>
    <property type="match status" value="5"/>
</dbReference>
<feature type="compositionally biased region" description="Polar residues" evidence="11">
    <location>
        <begin position="143"/>
        <end position="153"/>
    </location>
</feature>
<keyword evidence="7" id="KW-0967">Endosome</keyword>
<evidence type="ECO:0000256" key="1">
    <source>
        <dbReference type="ARBA" id="ARBA00004220"/>
    </source>
</evidence>
<dbReference type="PANTHER" id="PTHR13083:SF3">
    <property type="entry name" value="WD REPEAT-CONTAINING PROTEIN 91"/>
    <property type="match status" value="1"/>
</dbReference>
<keyword evidence="5 10" id="KW-0853">WD repeat</keyword>
<evidence type="ECO:0000256" key="6">
    <source>
        <dbReference type="ARBA" id="ARBA00022737"/>
    </source>
</evidence>
<keyword evidence="9" id="KW-0472">Membrane</keyword>
<evidence type="ECO:0000256" key="2">
    <source>
        <dbReference type="ARBA" id="ARBA00004414"/>
    </source>
</evidence>
<feature type="compositionally biased region" description="Basic and acidic residues" evidence="11">
    <location>
        <begin position="472"/>
        <end position="486"/>
    </location>
</feature>
<keyword evidence="8" id="KW-0175">Coiled coil</keyword>
<feature type="repeat" description="WD" evidence="10">
    <location>
        <begin position="1120"/>
        <end position="1153"/>
    </location>
</feature>
<evidence type="ECO:0000313" key="14">
    <source>
        <dbReference type="Proteomes" id="UP001153269"/>
    </source>
</evidence>
<evidence type="ECO:0000313" key="13">
    <source>
        <dbReference type="EMBL" id="CAB1457490.1"/>
    </source>
</evidence>
<dbReference type="InterPro" id="IPR015943">
    <property type="entry name" value="WD40/YVTN_repeat-like_dom_sf"/>
</dbReference>
<protein>
    <recommendedName>
        <fullName evidence="4">WD repeat-containing protein 91</fullName>
    </recommendedName>
</protein>
<comment type="caution">
    <text evidence="13">The sequence shown here is derived from an EMBL/GenBank/DDBJ whole genome shotgun (WGS) entry which is preliminary data.</text>
</comment>
<feature type="repeat" description="WD" evidence="10">
    <location>
        <begin position="1078"/>
        <end position="1119"/>
    </location>
</feature>
<evidence type="ECO:0000256" key="3">
    <source>
        <dbReference type="ARBA" id="ARBA00006128"/>
    </source>
</evidence>
<keyword evidence="14" id="KW-1185">Reference proteome</keyword>
<feature type="region of interest" description="Disordered" evidence="11">
    <location>
        <begin position="472"/>
        <end position="491"/>
    </location>
</feature>
<feature type="region of interest" description="Disordered" evidence="11">
    <location>
        <begin position="228"/>
        <end position="248"/>
    </location>
</feature>
<sequence length="1267" mass="139857">MSNTGRLRSSLLPPELSSSIRYRNKDYDSASAALDAYIADFESSCQNCRFPAGGLVLPRSLLSAPSRPRVSTLRNKDVLRESLTERELDFLNLPVSSLHHGANRDRLSMTTDELLSIPNDGTMPVTHTSAFIQGLVSQAGASQLHCSSSSSGPRNCAGVSGSFTNPQLNHHHPQLTRNSRCRGGGAAMFKTHDNKFPSSHRAAGSEVTEPSSVPPHWFSSSRAYWEPSGTSSIPDLNHPAGVQGCSESQPQLWDDYSFPAAVRTRAPSWVAELEEDDLDQTRSQVGDLRLQLADQISLLAAERKSSDIMDTHKMFIDNRIECLIQKADHVLNSLCQSCDGADKPAVSPVNTEELLSSSSRCPSLTLDPAAGGGTEALSDRGAEASSSGLRGTWKQPGPVEALKQMLFRLQAVETKLQRHEEEASEAQTHPDRLQAPGTQTTEVELESFSGGPSLHRALHHLSRLKLLVDEPREMNREEERDEDEGRYSSSSADGLISFSFNSNQRDSIRIHRGSEVTMGSAVERTDEHVREYLIYRGFTSTMKHLDSEIKADKEKGFRVDKIIDQLQQFIQSFDLFGLKEYWLYLDRRLFCRLEDVYRSTVNKLRTSLYRYYVINTIQKGTLERTQEFFQKQSLELQGQAEWRDWFILPFIPAPEQNPAFSPYFSRQWSDTFLVSLHNFLSVLFQCLHILQLMCVDFTPVLLSFDAEVQKMASVTEENEQLRQLLFALQTESRDQRDGDQMVHHKLPAYVQNMDRLGDTELDLVSSQRAVGTTTTPSRNFFSTILPQSRRTGGRPLQVAAGTSPSQAAVSRKDPPANQPAKTKETMVTKEVKPDSSQAAGEEAVSPQTNQTTQFRHKRIQEHEKQRKELFSKAPQREGEAAEVESPAETAIEPPDSASSSHSRSGGGGGAEGGGVSAEQPFIKLSQEEYGEHHSSIMHCRVDCSGRRVASLDVDGVIKVWSFNPIIQTKATIMSKSPLLSLEWATKPDRLLLLGSGVGTVRLYDTDAKKNLYEMNIDETHPRILSLACSPSGSSFVCSAAALSPSGGVESGPPLPAPVSGQLLLWDTKTVKQQLRFSLEPEPVAVNCTAFNHNGNLLVTGAADGVIRLFDMQRYESAMSWRAHDGEVYSVEFSYDENTVFSIGQDGKFIQWNIHRCGVKQSEQVVSQDATGPFVLSGYSGYKQVQVPRGRLFAFDSEGQHVLMCSSSGGIINRLTNGEPALDSVLALGGHKAPVVTVDWCSAVDCGTCLTASMDGKIKLSTLLAQKS</sequence>
<feature type="region of interest" description="Disordered" evidence="11">
    <location>
        <begin position="143"/>
        <end position="177"/>
    </location>
</feature>
<accession>A0A9N7VXP1</accession>